<proteinExistence type="predicted"/>
<dbReference type="AlphaFoldDB" id="A0AAD2AIT3"/>
<evidence type="ECO:0000313" key="2">
    <source>
        <dbReference type="Proteomes" id="UP000834106"/>
    </source>
</evidence>
<protein>
    <submittedName>
        <fullName evidence="1">Uncharacterized protein</fullName>
    </submittedName>
</protein>
<reference evidence="1" key="1">
    <citation type="submission" date="2023-05" db="EMBL/GenBank/DDBJ databases">
        <authorList>
            <person name="Huff M."/>
        </authorList>
    </citation>
    <scope>NUCLEOTIDE SEQUENCE</scope>
</reference>
<organism evidence="1 2">
    <name type="scientific">Fraxinus pennsylvanica</name>
    <dbReference type="NCBI Taxonomy" id="56036"/>
    <lineage>
        <taxon>Eukaryota</taxon>
        <taxon>Viridiplantae</taxon>
        <taxon>Streptophyta</taxon>
        <taxon>Embryophyta</taxon>
        <taxon>Tracheophyta</taxon>
        <taxon>Spermatophyta</taxon>
        <taxon>Magnoliopsida</taxon>
        <taxon>eudicotyledons</taxon>
        <taxon>Gunneridae</taxon>
        <taxon>Pentapetalae</taxon>
        <taxon>asterids</taxon>
        <taxon>lamiids</taxon>
        <taxon>Lamiales</taxon>
        <taxon>Oleaceae</taxon>
        <taxon>Oleeae</taxon>
        <taxon>Fraxinus</taxon>
    </lineage>
</organism>
<name>A0AAD2AIT3_9LAMI</name>
<dbReference type="Proteomes" id="UP000834106">
    <property type="component" value="Chromosome 22"/>
</dbReference>
<dbReference type="EMBL" id="OU503057">
    <property type="protein sequence ID" value="CAI9786240.1"/>
    <property type="molecule type" value="Genomic_DNA"/>
</dbReference>
<gene>
    <name evidence="1" type="ORF">FPE_LOCUS33670</name>
</gene>
<accession>A0AAD2AIT3</accession>
<keyword evidence="2" id="KW-1185">Reference proteome</keyword>
<sequence>MQDNASLLPIGWVICMLYNNLKMCLRSTDTSVDTSEVAKGSCDGAAKLSLSYESKVTNSVSVSVDAKDKVDLKVEVEAPEKKRDEPKTEVEVEVEAVKIQSTALFLNLFFLKRVESAFSLDLSKYRAQKQISHHPTHINYGVDDFLRCVPQCQLYGNFGSPQVDMGGLSDSLGVFKLHLSWLYLLSVLIG</sequence>
<evidence type="ECO:0000313" key="1">
    <source>
        <dbReference type="EMBL" id="CAI9786240.1"/>
    </source>
</evidence>